<dbReference type="VEuPathDB" id="FungiDB:HCDG_03727"/>
<dbReference type="AlphaFoldDB" id="C6HCH8"/>
<organism evidence="1 2">
    <name type="scientific">Ajellomyces capsulatus (strain H143)</name>
    <name type="common">Darling's disease fungus</name>
    <name type="synonym">Histoplasma capsulatum</name>
    <dbReference type="NCBI Taxonomy" id="544712"/>
    <lineage>
        <taxon>Eukaryota</taxon>
        <taxon>Fungi</taxon>
        <taxon>Dikarya</taxon>
        <taxon>Ascomycota</taxon>
        <taxon>Pezizomycotina</taxon>
        <taxon>Eurotiomycetes</taxon>
        <taxon>Eurotiomycetidae</taxon>
        <taxon>Onygenales</taxon>
        <taxon>Ajellomycetaceae</taxon>
        <taxon>Histoplasma</taxon>
    </lineage>
</organism>
<protein>
    <submittedName>
        <fullName evidence="1">Uncharacterized protein</fullName>
    </submittedName>
</protein>
<dbReference type="OMA" id="PAIINQR"/>
<dbReference type="HOGENOM" id="CLU_1250361_0_0_1"/>
<reference evidence="2" key="1">
    <citation type="submission" date="2009-05" db="EMBL/GenBank/DDBJ databases">
        <title>The genome sequence of Ajellomyces capsulatus strain H143.</title>
        <authorList>
            <person name="Champion M."/>
            <person name="Cuomo C.A."/>
            <person name="Ma L.-J."/>
            <person name="Henn M.R."/>
            <person name="Sil A."/>
            <person name="Goldman B."/>
            <person name="Young S.K."/>
            <person name="Kodira C.D."/>
            <person name="Zeng Q."/>
            <person name="Koehrsen M."/>
            <person name="Alvarado L."/>
            <person name="Berlin A.M."/>
            <person name="Borenstein D."/>
            <person name="Chen Z."/>
            <person name="Engels R."/>
            <person name="Freedman E."/>
            <person name="Gellesch M."/>
            <person name="Goldberg J."/>
            <person name="Griggs A."/>
            <person name="Gujja S."/>
            <person name="Heiman D.I."/>
            <person name="Hepburn T.A."/>
            <person name="Howarth C."/>
            <person name="Jen D."/>
            <person name="Larson L."/>
            <person name="Lewis B."/>
            <person name="Mehta T."/>
            <person name="Park D."/>
            <person name="Pearson M."/>
            <person name="Roberts A."/>
            <person name="Saif S."/>
            <person name="Shea T.D."/>
            <person name="Shenoy N."/>
            <person name="Sisk P."/>
            <person name="Stolte C."/>
            <person name="Sykes S."/>
            <person name="Walk T."/>
            <person name="White J."/>
            <person name="Yandava C."/>
            <person name="Klein B."/>
            <person name="McEwen J.G."/>
            <person name="Puccia R."/>
            <person name="Goldman G.H."/>
            <person name="Felipe M.S."/>
            <person name="Nino-Vega G."/>
            <person name="San-Blas G."/>
            <person name="Taylor J.W."/>
            <person name="Mendoza L."/>
            <person name="Galagan J.E."/>
            <person name="Nusbaum C."/>
            <person name="Birren B.W."/>
        </authorList>
    </citation>
    <scope>NUCLEOTIDE SEQUENCE [LARGE SCALE GENOMIC DNA]</scope>
    <source>
        <strain evidence="2">H143</strain>
    </source>
</reference>
<name>C6HCH8_AJECH</name>
<dbReference type="EMBL" id="GG692422">
    <property type="protein sequence ID" value="EER42268.1"/>
    <property type="molecule type" value="Genomic_DNA"/>
</dbReference>
<dbReference type="Proteomes" id="UP000002624">
    <property type="component" value="Unassembled WGS sequence"/>
</dbReference>
<proteinExistence type="predicted"/>
<gene>
    <name evidence="1" type="ORF">HCDG_03727</name>
</gene>
<sequence length="221" mass="24527">MKKTLLRSSPATINQRSLVGYITNYPNCRHLKDDRPVMLMTMQRDPIGTSVSESVCLPNLPHYPLLGLGNSHYGSSTQDTKFWLLAQKISFGIIHQPKRTATGEELKKKQTENSSISGSMNSVLACQLLVGLSKFSKPSISQTPKRPPKGVNIEATRRPKSGTTFEFFRRGLGASCSCQGMAWHRQQAPRTTGRVLLRQNVPSSRVAPTAKARAYRLQRCA</sequence>
<accession>C6HCH8</accession>
<evidence type="ECO:0000313" key="2">
    <source>
        <dbReference type="Proteomes" id="UP000002624"/>
    </source>
</evidence>
<evidence type="ECO:0000313" key="1">
    <source>
        <dbReference type="EMBL" id="EER42268.1"/>
    </source>
</evidence>